<accession>A0A3N4J2Z4</accession>
<feature type="compositionally biased region" description="Low complexity" evidence="1">
    <location>
        <begin position="424"/>
        <end position="434"/>
    </location>
</feature>
<dbReference type="STRING" id="1160509.A0A3N4J2Z4"/>
<feature type="compositionally biased region" description="Low complexity" evidence="1">
    <location>
        <begin position="254"/>
        <end position="264"/>
    </location>
</feature>
<evidence type="ECO:0000313" key="2">
    <source>
        <dbReference type="EMBL" id="RPA88254.1"/>
    </source>
</evidence>
<reference evidence="2 3" key="1">
    <citation type="journal article" date="2018" name="Nat. Ecol. Evol.">
        <title>Pezizomycetes genomes reveal the molecular basis of ectomycorrhizal truffle lifestyle.</title>
        <authorList>
            <person name="Murat C."/>
            <person name="Payen T."/>
            <person name="Noel B."/>
            <person name="Kuo A."/>
            <person name="Morin E."/>
            <person name="Chen J."/>
            <person name="Kohler A."/>
            <person name="Krizsan K."/>
            <person name="Balestrini R."/>
            <person name="Da Silva C."/>
            <person name="Montanini B."/>
            <person name="Hainaut M."/>
            <person name="Levati E."/>
            <person name="Barry K.W."/>
            <person name="Belfiori B."/>
            <person name="Cichocki N."/>
            <person name="Clum A."/>
            <person name="Dockter R.B."/>
            <person name="Fauchery L."/>
            <person name="Guy J."/>
            <person name="Iotti M."/>
            <person name="Le Tacon F."/>
            <person name="Lindquist E.A."/>
            <person name="Lipzen A."/>
            <person name="Malagnac F."/>
            <person name="Mello A."/>
            <person name="Molinier V."/>
            <person name="Miyauchi S."/>
            <person name="Poulain J."/>
            <person name="Riccioni C."/>
            <person name="Rubini A."/>
            <person name="Sitrit Y."/>
            <person name="Splivallo R."/>
            <person name="Traeger S."/>
            <person name="Wang M."/>
            <person name="Zifcakova L."/>
            <person name="Wipf D."/>
            <person name="Zambonelli A."/>
            <person name="Paolocci F."/>
            <person name="Nowrousian M."/>
            <person name="Ottonello S."/>
            <person name="Baldrian P."/>
            <person name="Spatafora J.W."/>
            <person name="Henrissat B."/>
            <person name="Nagy L.G."/>
            <person name="Aury J.M."/>
            <person name="Wincker P."/>
            <person name="Grigoriev I.V."/>
            <person name="Bonfante P."/>
            <person name="Martin F.M."/>
        </authorList>
    </citation>
    <scope>NUCLEOTIDE SEQUENCE [LARGE SCALE GENOMIC DNA]</scope>
    <source>
        <strain evidence="2 3">RN42</strain>
    </source>
</reference>
<feature type="compositionally biased region" description="Polar residues" evidence="1">
    <location>
        <begin position="1"/>
        <end position="11"/>
    </location>
</feature>
<dbReference type="AlphaFoldDB" id="A0A3N4J2Z4"/>
<feature type="compositionally biased region" description="Polar residues" evidence="1">
    <location>
        <begin position="106"/>
        <end position="120"/>
    </location>
</feature>
<feature type="region of interest" description="Disordered" evidence="1">
    <location>
        <begin position="362"/>
        <end position="504"/>
    </location>
</feature>
<organism evidence="2 3">
    <name type="scientific">Ascobolus immersus RN42</name>
    <dbReference type="NCBI Taxonomy" id="1160509"/>
    <lineage>
        <taxon>Eukaryota</taxon>
        <taxon>Fungi</taxon>
        <taxon>Dikarya</taxon>
        <taxon>Ascomycota</taxon>
        <taxon>Pezizomycotina</taxon>
        <taxon>Pezizomycetes</taxon>
        <taxon>Pezizales</taxon>
        <taxon>Ascobolaceae</taxon>
        <taxon>Ascobolus</taxon>
    </lineage>
</organism>
<feature type="region of interest" description="Disordered" evidence="1">
    <location>
        <begin position="254"/>
        <end position="316"/>
    </location>
</feature>
<dbReference type="Proteomes" id="UP000275078">
    <property type="component" value="Unassembled WGS sequence"/>
</dbReference>
<protein>
    <submittedName>
        <fullName evidence="2">Uncharacterized protein</fullName>
    </submittedName>
</protein>
<evidence type="ECO:0000256" key="1">
    <source>
        <dbReference type="SAM" id="MobiDB-lite"/>
    </source>
</evidence>
<dbReference type="EMBL" id="ML119645">
    <property type="protein sequence ID" value="RPA88254.1"/>
    <property type="molecule type" value="Genomic_DNA"/>
</dbReference>
<feature type="region of interest" description="Disordered" evidence="1">
    <location>
        <begin position="103"/>
        <end position="136"/>
    </location>
</feature>
<sequence length="517" mass="55623">MYQGNNPTSLPVPNGGFGSRGKNSHIRNINVPVGQQQQQQQNVTTPRTARGHLLAGLRTTRTTPAQTPTAAHPANDGNMGFVESPRYANLPRTATFAPKTARGLGLNTSVGQGSPMSSGNMHLPSPQLPNQPASSPVDYKMQQQQQQQNMMGMMNPAAGYAYLMDLAAQQHRLQAQLLATQQAAQQLEAMQAGGHGNYQNSPSSPYPQQMGGNSLPFFNQAVTGQYQMYMLQQQQQLLQQQQQLQSPIYQQQQHYQQQQYPQHQASVVTQREPSPPFEEQREAMDAASNRANTRSRSPPKVGPIQAPNQSAPAPPAVAGFRRHRKASSLSNSFNAMGLEIDTNGPKTSVPKLSGLPTTPMTATFAPGHASGTHPSRQPRGPPPIEEVKAKPTSKIEGSKNFASRQRRRAVFKLVTAGAERRGATRSGATGGTMTPVSENEATYSFDDGASCSSSLSGKNSHASLRVGNESPKDYSGSSVSGDEGLGGRYVEIKKPSGGLKTPQMILDAAEKRKSAMF</sequence>
<gene>
    <name evidence="2" type="ORF">BJ508DRAFT_300607</name>
</gene>
<name>A0A3N4J2Z4_ASCIM</name>
<dbReference type="OrthoDB" id="4092340at2759"/>
<feature type="region of interest" description="Disordered" evidence="1">
    <location>
        <begin position="1"/>
        <end position="26"/>
    </location>
</feature>
<feature type="compositionally biased region" description="Polar residues" evidence="1">
    <location>
        <begin position="450"/>
        <end position="462"/>
    </location>
</feature>
<proteinExistence type="predicted"/>
<evidence type="ECO:0000313" key="3">
    <source>
        <dbReference type="Proteomes" id="UP000275078"/>
    </source>
</evidence>
<keyword evidence="3" id="KW-1185">Reference proteome</keyword>